<dbReference type="InterPro" id="IPR007480">
    <property type="entry name" value="DUF529"/>
</dbReference>
<reference evidence="3" key="1">
    <citation type="submission" date="2018-07" db="EMBL/GenBank/DDBJ databases">
        <authorList>
            <person name="Quirk P.G."/>
            <person name="Krulwich T.A."/>
        </authorList>
    </citation>
    <scope>NUCLEOTIDE SEQUENCE</scope>
    <source>
        <strain evidence="3">Anand</strain>
    </source>
</reference>
<proteinExistence type="predicted"/>
<dbReference type="VEuPathDB" id="PiroplasmaDB:TA17565"/>
<evidence type="ECO:0000256" key="2">
    <source>
        <dbReference type="SAM" id="SignalP"/>
    </source>
</evidence>
<evidence type="ECO:0000256" key="1">
    <source>
        <dbReference type="SAM" id="MobiDB-lite"/>
    </source>
</evidence>
<keyword evidence="2" id="KW-0732">Signal</keyword>
<feature type="signal peptide" evidence="2">
    <location>
        <begin position="1"/>
        <end position="25"/>
    </location>
</feature>
<dbReference type="EMBL" id="UIVS01000002">
    <property type="protein sequence ID" value="SVP90962.1"/>
    <property type="molecule type" value="Genomic_DNA"/>
</dbReference>
<accession>A0A3B0MKC1</accession>
<dbReference type="Pfam" id="PF04385">
    <property type="entry name" value="FAINT"/>
    <property type="match status" value="2"/>
</dbReference>
<dbReference type="AlphaFoldDB" id="A0A3B0MKC1"/>
<feature type="region of interest" description="Disordered" evidence="1">
    <location>
        <begin position="27"/>
        <end position="51"/>
    </location>
</feature>
<feature type="compositionally biased region" description="Low complexity" evidence="1">
    <location>
        <begin position="451"/>
        <end position="466"/>
    </location>
</feature>
<feature type="compositionally biased region" description="Low complexity" evidence="1">
    <location>
        <begin position="472"/>
        <end position="491"/>
    </location>
</feature>
<evidence type="ECO:0000313" key="3">
    <source>
        <dbReference type="EMBL" id="SVP90507.1"/>
    </source>
</evidence>
<evidence type="ECO:0000313" key="4">
    <source>
        <dbReference type="EMBL" id="SVP90962.1"/>
    </source>
</evidence>
<evidence type="ECO:0008006" key="5">
    <source>
        <dbReference type="Google" id="ProtNLM"/>
    </source>
</evidence>
<feature type="region of interest" description="Disordered" evidence="1">
    <location>
        <begin position="433"/>
        <end position="499"/>
    </location>
</feature>
<dbReference type="EMBL" id="UIVT01000002">
    <property type="protein sequence ID" value="SVP90507.1"/>
    <property type="molecule type" value="Genomic_DNA"/>
</dbReference>
<protein>
    <recommendedName>
        <fullName evidence="5">SfiI-subtelomeric related protein family member</fullName>
    </recommendedName>
</protein>
<organism evidence="3">
    <name type="scientific">Theileria annulata</name>
    <dbReference type="NCBI Taxonomy" id="5874"/>
    <lineage>
        <taxon>Eukaryota</taxon>
        <taxon>Sar</taxon>
        <taxon>Alveolata</taxon>
        <taxon>Apicomplexa</taxon>
        <taxon>Aconoidasida</taxon>
        <taxon>Piroplasmida</taxon>
        <taxon>Theileriidae</taxon>
        <taxon>Theileria</taxon>
    </lineage>
</organism>
<sequence>MKRWIISLSVLYYITFLNQWNFVESQSPSGGSTTPDSDGSSPASTNPNPVTTTVTLVTLNISKTSSTTEFDYSKDGDFRTYTPKDDHVFTKIIKKPLIGSTKVIWTAKPDDQALKVVLMGSGKDEKFLSILLQSGNFVLLRKPGKNKPWEDVTSKRRDVTKLKFHGDNDVELAKTDYDVTLQDLSYTYIFNTGVKCVKITYNNETMWSHTDDPKFGYLKGLYLDLPKDQFLVTNTSDQTKQLTKAAEPTKVTLDINKSKDTDQFNFKKDGNFRTYTPKPGNVFEKIVKKELFVITKVLWESKDDVYGTLVSIKLKEGVSPTLAILLTDNSFKLFNDYAGTWKDITSQRHDLSKLIFLGENDTEVTTSDYTLTIVDLSFTYIFNAGVKCKKVKLADAEVWKHTDDSNFSDIKSLQLDLPTNKFFVTNSTDQTKELTLSQPVKTASQPASPSGGTTQPPRATGTTTPPSGTPTGGSTPSGTTPGTPSSGTDTPASETPTTP</sequence>
<feature type="compositionally biased region" description="Polar residues" evidence="1">
    <location>
        <begin position="433"/>
        <end position="450"/>
    </location>
</feature>
<name>A0A3B0MKC1_THEAN</name>
<gene>
    <name evidence="3" type="ORF">TAT_000121600</name>
    <name evidence="4" type="ORF">TAV_000121700</name>
</gene>
<feature type="chain" id="PRO_5036075980" description="SfiI-subtelomeric related protein family member" evidence="2">
    <location>
        <begin position="26"/>
        <end position="499"/>
    </location>
</feature>